<comment type="caution">
    <text evidence="3">The sequence shown here is derived from an EMBL/GenBank/DDBJ whole genome shotgun (WGS) entry which is preliminary data.</text>
</comment>
<dbReference type="AlphaFoldDB" id="A0A8T5GFS1"/>
<accession>A0A8T5GFS1</accession>
<dbReference type="InterPro" id="IPR000045">
    <property type="entry name" value="Prepilin_IV_endopep_pep"/>
</dbReference>
<dbReference type="Proteomes" id="UP000722459">
    <property type="component" value="Unassembled WGS sequence"/>
</dbReference>
<keyword evidence="1" id="KW-0472">Membrane</keyword>
<evidence type="ECO:0000259" key="2">
    <source>
        <dbReference type="Pfam" id="PF01478"/>
    </source>
</evidence>
<gene>
    <name evidence="3" type="ORF">HON47_03170</name>
</gene>
<feature type="transmembrane region" description="Helical" evidence="1">
    <location>
        <begin position="158"/>
        <end position="175"/>
    </location>
</feature>
<evidence type="ECO:0000313" key="3">
    <source>
        <dbReference type="EMBL" id="MBT4870547.1"/>
    </source>
</evidence>
<sequence length="264" mass="29366">MITLVQQAALFIGTLVGGATDAKTGYIYDWITYPMIILGIILSLIQLQFFNIASGAIIFVLLFVVYKLGKIGGGDVKMFTGIALLNPFNELNFLITLGFFAAISSMIFYSVFYSIKYARVGIKLEDNKEGLRSAALLGIAIIAYFVVMFQSGLIGSSFVLFVGFPFLLGMLFIGLQEGIKKEFFEKKVPLTKMEEDEVICEHNNKKILKLLKGKSLLGDKEISLLKKNGIRSVVVLRDLPRFGPFIFLGTLFALINPAFFMMLF</sequence>
<feature type="transmembrane region" description="Helical" evidence="1">
    <location>
        <begin position="91"/>
        <end position="113"/>
    </location>
</feature>
<protein>
    <submittedName>
        <fullName evidence="3">Prepilin peptidase</fullName>
    </submittedName>
</protein>
<feature type="domain" description="Prepilin type IV endopeptidase peptidase" evidence="2">
    <location>
        <begin position="9"/>
        <end position="103"/>
    </location>
</feature>
<name>A0A8T5GFS1_9ARCH</name>
<feature type="transmembrane region" description="Helical" evidence="1">
    <location>
        <begin position="52"/>
        <end position="71"/>
    </location>
</feature>
<dbReference type="Pfam" id="PF01478">
    <property type="entry name" value="Peptidase_A24"/>
    <property type="match status" value="1"/>
</dbReference>
<keyword evidence="1" id="KW-0812">Transmembrane</keyword>
<feature type="transmembrane region" description="Helical" evidence="1">
    <location>
        <begin position="134"/>
        <end position="152"/>
    </location>
</feature>
<organism evidence="3 4">
    <name type="scientific">Candidatus Iainarchaeum sp</name>
    <dbReference type="NCBI Taxonomy" id="3101447"/>
    <lineage>
        <taxon>Archaea</taxon>
        <taxon>Candidatus Iainarchaeota</taxon>
        <taxon>Candidatus Iainarchaeia</taxon>
        <taxon>Candidatus Iainarchaeales</taxon>
        <taxon>Candidatus Iainarchaeaceae</taxon>
        <taxon>Candidatus Iainarchaeum</taxon>
    </lineage>
</organism>
<dbReference type="GO" id="GO:0016020">
    <property type="term" value="C:membrane"/>
    <property type="evidence" value="ECO:0007669"/>
    <property type="project" value="InterPro"/>
</dbReference>
<reference evidence="3" key="1">
    <citation type="journal article" date="2021" name="ISME J.">
        <title>Mercury methylation by metabolically versatile and cosmopolitan marine bacteria.</title>
        <authorList>
            <person name="Lin H."/>
            <person name="Ascher D.B."/>
            <person name="Myung Y."/>
            <person name="Lamborg C.H."/>
            <person name="Hallam S.J."/>
            <person name="Gionfriddo C.M."/>
            <person name="Holt K.E."/>
            <person name="Moreau J.W."/>
        </authorList>
    </citation>
    <scope>NUCLEOTIDE SEQUENCE</scope>
    <source>
        <strain evidence="3">SI075_bin30</strain>
    </source>
</reference>
<evidence type="ECO:0000256" key="1">
    <source>
        <dbReference type="SAM" id="Phobius"/>
    </source>
</evidence>
<evidence type="ECO:0000313" key="4">
    <source>
        <dbReference type="Proteomes" id="UP000722459"/>
    </source>
</evidence>
<dbReference type="EMBL" id="JABJNZ010000045">
    <property type="protein sequence ID" value="MBT4870547.1"/>
    <property type="molecule type" value="Genomic_DNA"/>
</dbReference>
<dbReference type="GO" id="GO:0004190">
    <property type="term" value="F:aspartic-type endopeptidase activity"/>
    <property type="evidence" value="ECO:0007669"/>
    <property type="project" value="InterPro"/>
</dbReference>
<feature type="transmembrane region" description="Helical" evidence="1">
    <location>
        <begin position="28"/>
        <end position="45"/>
    </location>
</feature>
<keyword evidence="1" id="KW-1133">Transmembrane helix</keyword>
<feature type="transmembrane region" description="Helical" evidence="1">
    <location>
        <begin position="245"/>
        <end position="263"/>
    </location>
</feature>
<proteinExistence type="predicted"/>
<dbReference type="Gene3D" id="1.20.120.1220">
    <property type="match status" value="1"/>
</dbReference>